<dbReference type="PROSITE" id="PS51729">
    <property type="entry name" value="GNAT_YJDJ"/>
    <property type="match status" value="1"/>
</dbReference>
<accession>A0A7Y8Y3C1</accession>
<gene>
    <name evidence="2" type="ORF">HZF10_11840</name>
</gene>
<organism evidence="2 3">
    <name type="scientific">Flavobacterium agri</name>
    <dbReference type="NCBI Taxonomy" id="2743471"/>
    <lineage>
        <taxon>Bacteria</taxon>
        <taxon>Pseudomonadati</taxon>
        <taxon>Bacteroidota</taxon>
        <taxon>Flavobacteriia</taxon>
        <taxon>Flavobacteriales</taxon>
        <taxon>Flavobacteriaceae</taxon>
        <taxon>Flavobacterium</taxon>
    </lineage>
</organism>
<dbReference type="SUPFAM" id="SSF55729">
    <property type="entry name" value="Acyl-CoA N-acyltransferases (Nat)"/>
    <property type="match status" value="1"/>
</dbReference>
<reference evidence="2 3" key="1">
    <citation type="submission" date="2020-07" db="EMBL/GenBank/DDBJ databases">
        <authorList>
            <person name="Sun Q."/>
        </authorList>
    </citation>
    <scope>NUCLEOTIDE SEQUENCE [LARGE SCALE GENOMIC DNA]</scope>
    <source>
        <strain evidence="2 3">MAH-1</strain>
    </source>
</reference>
<keyword evidence="3" id="KW-1185">Reference proteome</keyword>
<name>A0A7Y8Y3C1_9FLAO</name>
<protein>
    <submittedName>
        <fullName evidence="2">N-acetyltransferase</fullName>
    </submittedName>
</protein>
<keyword evidence="2" id="KW-0808">Transferase</keyword>
<dbReference type="InterPro" id="IPR045057">
    <property type="entry name" value="Gcn5-rel_NAT"/>
</dbReference>
<dbReference type="RefSeq" id="WP_176006413.1">
    <property type="nucleotide sequence ID" value="NZ_JABWMI010000011.1"/>
</dbReference>
<dbReference type="PANTHER" id="PTHR31435">
    <property type="entry name" value="PROTEIN NATD1"/>
    <property type="match status" value="1"/>
</dbReference>
<proteinExistence type="predicted"/>
<comment type="caution">
    <text evidence="2">The sequence shown here is derived from an EMBL/GenBank/DDBJ whole genome shotgun (WGS) entry which is preliminary data.</text>
</comment>
<dbReference type="Proteomes" id="UP000535020">
    <property type="component" value="Unassembled WGS sequence"/>
</dbReference>
<dbReference type="AlphaFoldDB" id="A0A7Y8Y3C1"/>
<dbReference type="Gene3D" id="3.40.630.30">
    <property type="match status" value="1"/>
</dbReference>
<dbReference type="GO" id="GO:0016740">
    <property type="term" value="F:transferase activity"/>
    <property type="evidence" value="ECO:0007669"/>
    <property type="project" value="UniProtKB-KW"/>
</dbReference>
<dbReference type="InterPro" id="IPR031165">
    <property type="entry name" value="GNAT_YJDJ"/>
</dbReference>
<dbReference type="EMBL" id="JACBJI010000004">
    <property type="protein sequence ID" value="NYA71617.1"/>
    <property type="molecule type" value="Genomic_DNA"/>
</dbReference>
<dbReference type="PANTHER" id="PTHR31435:SF10">
    <property type="entry name" value="BSR4717 PROTEIN"/>
    <property type="match status" value="1"/>
</dbReference>
<evidence type="ECO:0000313" key="2">
    <source>
        <dbReference type="EMBL" id="NYA71617.1"/>
    </source>
</evidence>
<evidence type="ECO:0000313" key="3">
    <source>
        <dbReference type="Proteomes" id="UP000535020"/>
    </source>
</evidence>
<sequence>MNDDFRFNPEKKRFELDVDGHTAIIESILAKGDIMFLTHTEVPVALEGKGVGKRIVESALNYIKDHNYKLAPLCPFVAAYLKRHPEWEPILADGYHIG</sequence>
<evidence type="ECO:0000259" key="1">
    <source>
        <dbReference type="PROSITE" id="PS51729"/>
    </source>
</evidence>
<dbReference type="InterPro" id="IPR016181">
    <property type="entry name" value="Acyl_CoA_acyltransferase"/>
</dbReference>
<feature type="domain" description="N-acetyltransferase" evidence="1">
    <location>
        <begin position="6"/>
        <end position="92"/>
    </location>
</feature>
<dbReference type="Pfam" id="PF14542">
    <property type="entry name" value="Acetyltransf_CG"/>
    <property type="match status" value="1"/>
</dbReference>